<keyword evidence="1" id="KW-0749">Sporulation</keyword>
<feature type="region of interest" description="Disordered" evidence="2">
    <location>
        <begin position="44"/>
        <end position="78"/>
    </location>
</feature>
<proteinExistence type="evidence at transcript level"/>
<dbReference type="EMBL" id="LFXJ01000002">
    <property type="protein sequence ID" value="KMY33755.1"/>
    <property type="molecule type" value="Genomic_DNA"/>
</dbReference>
<sequence>MANSRHSKPDDRSNNVERIRDIVKNTEEKLHEAEISLEFADPMQSEMIKEKNKRRQKSIEGLNEEMKDEMAARKKGEV</sequence>
<dbReference type="OrthoDB" id="1799076at2"/>
<dbReference type="Proteomes" id="UP000037326">
    <property type="component" value="Unassembled WGS sequence"/>
</dbReference>
<evidence type="ECO:0000313" key="4">
    <source>
        <dbReference type="Proteomes" id="UP000037326"/>
    </source>
</evidence>
<dbReference type="HAMAP" id="MF_01506">
    <property type="entry name" value="Tlp"/>
    <property type="match status" value="1"/>
</dbReference>
<comment type="induction">
    <text evidence="1">Expressed only in the forespore compartment of sporulating cells.</text>
</comment>
<dbReference type="Pfam" id="PF19824">
    <property type="entry name" value="Tlp"/>
    <property type="match status" value="1"/>
</dbReference>
<comment type="caution">
    <text evidence="3">The sequence shown here is derived from an EMBL/GenBank/DDBJ whole genome shotgun (WGS) entry which is preliminary data.</text>
</comment>
<organism evidence="3 4">
    <name type="scientific">Lysinibacillus xylanilyticus</name>
    <dbReference type="NCBI Taxonomy" id="582475"/>
    <lineage>
        <taxon>Bacteria</taxon>
        <taxon>Bacillati</taxon>
        <taxon>Bacillota</taxon>
        <taxon>Bacilli</taxon>
        <taxon>Bacillales</taxon>
        <taxon>Bacillaceae</taxon>
        <taxon>Lysinibacillus</taxon>
    </lineage>
</organism>
<reference evidence="4" key="1">
    <citation type="submission" date="2015-07" db="EMBL/GenBank/DDBJ databases">
        <authorList>
            <consortium name="Consortium for Microbial Forensics and Genomics (microFORGE)"/>
            <person name="Knight B.M."/>
            <person name="Roberts D.P."/>
            <person name="Lin D."/>
            <person name="Hari K."/>
            <person name="Fletcher J."/>
            <person name="Melcher U."/>
            <person name="Blagden T."/>
            <person name="Winegar R.A."/>
        </authorList>
    </citation>
    <scope>NUCLEOTIDE SEQUENCE [LARGE SCALE GENOMIC DNA]</scope>
    <source>
        <strain evidence="4">DSM 23493</strain>
    </source>
</reference>
<comment type="subcellular location">
    <subcellularLocation>
        <location evidence="1">Spore core</location>
    </subcellularLocation>
</comment>
<protein>
    <recommendedName>
        <fullName evidence="1">Small, acid-soluble spore protein Tlp</fullName>
    </recommendedName>
</protein>
<name>A0A0K9FGY6_9BACI</name>
<evidence type="ECO:0000256" key="1">
    <source>
        <dbReference type="HAMAP-Rule" id="MF_01506"/>
    </source>
</evidence>
<evidence type="ECO:0000256" key="2">
    <source>
        <dbReference type="SAM" id="MobiDB-lite"/>
    </source>
</evidence>
<dbReference type="PATRIC" id="fig|582475.4.peg.3819"/>
<accession>A0A0K9FGY6</accession>
<dbReference type="GO" id="GO:0030436">
    <property type="term" value="P:asexual sporulation"/>
    <property type="evidence" value="ECO:0007669"/>
    <property type="project" value="UniProtKB-UniRule"/>
</dbReference>
<dbReference type="GeneID" id="96596965"/>
<evidence type="ECO:0000313" key="3">
    <source>
        <dbReference type="EMBL" id="KMY33755.1"/>
    </source>
</evidence>
<gene>
    <name evidence="1" type="primary">tlp</name>
    <name evidence="3" type="ORF">ACZ11_01350</name>
</gene>
<dbReference type="GO" id="GO:0030435">
    <property type="term" value="P:sporulation resulting in formation of a cellular spore"/>
    <property type="evidence" value="ECO:0007669"/>
    <property type="project" value="UniProtKB-KW"/>
</dbReference>
<dbReference type="InterPro" id="IPR017524">
    <property type="entry name" value="SASP_thioredoxin-like"/>
</dbReference>
<dbReference type="RefSeq" id="WP_049662960.1">
    <property type="nucleotide sequence ID" value="NZ_LFXJ01000002.1"/>
</dbReference>
<feature type="compositionally biased region" description="Basic and acidic residues" evidence="2">
    <location>
        <begin position="64"/>
        <end position="78"/>
    </location>
</feature>
<dbReference type="AlphaFoldDB" id="A0A0K9FGY6"/>
<comment type="similarity">
    <text evidence="1">Belongs to the Tlp family.</text>
</comment>